<evidence type="ECO:0000313" key="3">
    <source>
        <dbReference type="Proteomes" id="UP000186336"/>
    </source>
</evidence>
<dbReference type="EMBL" id="CP019314">
    <property type="protein sequence ID" value="APX14119.1"/>
    <property type="molecule type" value="Genomic_DNA"/>
</dbReference>
<evidence type="ECO:0000259" key="1">
    <source>
        <dbReference type="Pfam" id="PF03372"/>
    </source>
</evidence>
<name>A0A1P8N1Q5_9RHOB</name>
<reference evidence="2 3" key="1">
    <citation type="submission" date="2017-01" db="EMBL/GenBank/DDBJ databases">
        <title>Complete genome of Tateyamaria omphalii DOK1-4 isolated from seawater in Dokdo.</title>
        <authorList>
            <person name="Kim J.H."/>
            <person name="Chi W.-J."/>
        </authorList>
    </citation>
    <scope>NUCLEOTIDE SEQUENCE [LARGE SCALE GENOMIC DNA]</scope>
    <source>
        <strain evidence="2 3">DOK1-4</strain>
        <plasmid evidence="2 3">pDOK1-4-2</plasmid>
    </source>
</reference>
<organism evidence="2 3">
    <name type="scientific">Tateyamaria omphalii</name>
    <dbReference type="NCBI Taxonomy" id="299262"/>
    <lineage>
        <taxon>Bacteria</taxon>
        <taxon>Pseudomonadati</taxon>
        <taxon>Pseudomonadota</taxon>
        <taxon>Alphaproteobacteria</taxon>
        <taxon>Rhodobacterales</taxon>
        <taxon>Roseobacteraceae</taxon>
        <taxon>Tateyamaria</taxon>
    </lineage>
</organism>
<evidence type="ECO:0000313" key="2">
    <source>
        <dbReference type="EMBL" id="APX14119.1"/>
    </source>
</evidence>
<dbReference type="OrthoDB" id="9813425at2"/>
<dbReference type="KEGG" id="tom:BWR18_19860"/>
<keyword evidence="3" id="KW-1185">Reference proteome</keyword>
<keyword evidence="2" id="KW-0378">Hydrolase</keyword>
<dbReference type="RefSeq" id="WP_076630586.1">
    <property type="nucleotide sequence ID" value="NZ_CP019314.1"/>
</dbReference>
<sequence>MTQQYSFDRTQPRQLRCATWNVHRAKGIDGKVDPDRIMRIIDQTLAPLQLDVLALQEADEECRPHAGILDMRRIAESTGLDYIHDPVVRWGPQSDGFLGTILFLSPALKRTHMDVIDLPGHCHRGAVVAETLCGDRPVRIISTHLSLFQPLRVIQMRIIGQYLRRRAPMQTILLGDLNEWRPWGGAMFNRRLLGAKFRGPVRRTFPSRRPLLPLDRILTDAPGRIRQIRAEVTDDVMAASDHLPLAAIVTVS</sequence>
<dbReference type="InterPro" id="IPR036691">
    <property type="entry name" value="Endo/exonu/phosph_ase_sf"/>
</dbReference>
<proteinExistence type="predicted"/>
<dbReference type="GO" id="GO:0004519">
    <property type="term" value="F:endonuclease activity"/>
    <property type="evidence" value="ECO:0007669"/>
    <property type="project" value="UniProtKB-KW"/>
</dbReference>
<feature type="domain" description="Endonuclease/exonuclease/phosphatase" evidence="1">
    <location>
        <begin position="18"/>
        <end position="242"/>
    </location>
</feature>
<dbReference type="InterPro" id="IPR005135">
    <property type="entry name" value="Endo/exonuclease/phosphatase"/>
</dbReference>
<keyword evidence="2" id="KW-0540">Nuclease</keyword>
<keyword evidence="2" id="KW-0614">Plasmid</keyword>
<keyword evidence="2" id="KW-0255">Endonuclease</keyword>
<dbReference type="SUPFAM" id="SSF56219">
    <property type="entry name" value="DNase I-like"/>
    <property type="match status" value="1"/>
</dbReference>
<gene>
    <name evidence="2" type="ORF">BWR18_19860</name>
</gene>
<accession>A0A1P8N1Q5</accession>
<dbReference type="Gene3D" id="3.60.10.10">
    <property type="entry name" value="Endonuclease/exonuclease/phosphatase"/>
    <property type="match status" value="1"/>
</dbReference>
<dbReference type="AlphaFoldDB" id="A0A1P8N1Q5"/>
<dbReference type="Pfam" id="PF03372">
    <property type="entry name" value="Exo_endo_phos"/>
    <property type="match status" value="1"/>
</dbReference>
<geneLocation type="plasmid" evidence="2 3">
    <name>pDOK1-4-2</name>
</geneLocation>
<protein>
    <submittedName>
        <fullName evidence="2">Endonuclease</fullName>
    </submittedName>
</protein>
<dbReference type="Proteomes" id="UP000186336">
    <property type="component" value="Plasmid pDOK1-4-2"/>
</dbReference>